<dbReference type="RefSeq" id="WP_069978079.1">
    <property type="nucleotide sequence ID" value="NZ_CP017316.1"/>
</dbReference>
<keyword evidence="2" id="KW-0472">Membrane</keyword>
<dbReference type="KEGG" id="srn:A4G23_04053"/>
<gene>
    <name evidence="3" type="ORF">A4G23_04053</name>
</gene>
<evidence type="ECO:0000313" key="3">
    <source>
        <dbReference type="EMBL" id="AOT61175.1"/>
    </source>
</evidence>
<evidence type="ECO:0000256" key="1">
    <source>
        <dbReference type="SAM" id="MobiDB-lite"/>
    </source>
</evidence>
<evidence type="ECO:0008006" key="5">
    <source>
        <dbReference type="Google" id="ProtNLM"/>
    </source>
</evidence>
<feature type="transmembrane region" description="Helical" evidence="2">
    <location>
        <begin position="74"/>
        <end position="94"/>
    </location>
</feature>
<keyword evidence="4" id="KW-1185">Reference proteome</keyword>
<sequence>MNPAALPRRAAGTGAGPSRDAGTARPRRDADGMAVASFVLGLVGLLVLNALLGPMALCLAVLALRRGTRRRGRALLGLALGAADLALLAVLAAASGTVSWHLG</sequence>
<evidence type="ECO:0000313" key="4">
    <source>
        <dbReference type="Proteomes" id="UP000095349"/>
    </source>
</evidence>
<dbReference type="PANTHER" id="PTHR40040">
    <property type="entry name" value="SMALL HYDROPHOBIC PROTEIN-RELATED"/>
    <property type="match status" value="1"/>
</dbReference>
<dbReference type="GeneID" id="33066298"/>
<keyword evidence="2" id="KW-1133">Transmembrane helix</keyword>
<protein>
    <recommendedName>
        <fullName evidence="5">DUF4190 domain-containing protein</fullName>
    </recommendedName>
</protein>
<dbReference type="PANTHER" id="PTHR40040:SF1">
    <property type="entry name" value="MEMBRANE PROTEIN"/>
    <property type="match status" value="1"/>
</dbReference>
<accession>A0A1D8G6V1</accession>
<proteinExistence type="predicted"/>
<dbReference type="InterPro" id="IPR055338">
    <property type="entry name" value="YqfX-like"/>
</dbReference>
<reference evidence="3 4" key="1">
    <citation type="submission" date="2016-09" db="EMBL/GenBank/DDBJ databases">
        <title>Streptomyces rubrolavendulae MJM4426 Genome sequencing and assembly.</title>
        <authorList>
            <person name="Kim J.-G."/>
        </authorList>
    </citation>
    <scope>NUCLEOTIDE SEQUENCE [LARGE SCALE GENOMIC DNA]</scope>
    <source>
        <strain evidence="3 4">MJM4426</strain>
    </source>
</reference>
<name>A0A1D8G6V1_9ACTN</name>
<dbReference type="Proteomes" id="UP000095349">
    <property type="component" value="Chromosome"/>
</dbReference>
<feature type="transmembrane region" description="Helical" evidence="2">
    <location>
        <begin position="35"/>
        <end position="62"/>
    </location>
</feature>
<organism evidence="3 4">
    <name type="scientific">Streptomyces rubrolavendulae</name>
    <dbReference type="NCBI Taxonomy" id="285473"/>
    <lineage>
        <taxon>Bacteria</taxon>
        <taxon>Bacillati</taxon>
        <taxon>Actinomycetota</taxon>
        <taxon>Actinomycetes</taxon>
        <taxon>Kitasatosporales</taxon>
        <taxon>Streptomycetaceae</taxon>
        <taxon>Streptomyces</taxon>
    </lineage>
</organism>
<dbReference type="EMBL" id="CP017316">
    <property type="protein sequence ID" value="AOT61175.1"/>
    <property type="molecule type" value="Genomic_DNA"/>
</dbReference>
<dbReference type="AlphaFoldDB" id="A0A1D8G6V1"/>
<evidence type="ECO:0000256" key="2">
    <source>
        <dbReference type="SAM" id="Phobius"/>
    </source>
</evidence>
<keyword evidence="2" id="KW-0812">Transmembrane</keyword>
<dbReference type="STRING" id="285473.A4G23_04053"/>
<dbReference type="PATRIC" id="fig|285473.5.peg.4256"/>
<feature type="region of interest" description="Disordered" evidence="1">
    <location>
        <begin position="1"/>
        <end position="28"/>
    </location>
</feature>